<dbReference type="AlphaFoldDB" id="A0AAX6MNH4"/>
<comment type="caution">
    <text evidence="2">The sequence shown here is derived from an EMBL/GenBank/DDBJ whole genome shotgun (WGS) entry which is preliminary data.</text>
</comment>
<proteinExistence type="predicted"/>
<dbReference type="EMBL" id="JBANMG010000004">
    <property type="protein sequence ID" value="KAK6953957.1"/>
    <property type="molecule type" value="Genomic_DNA"/>
</dbReference>
<evidence type="ECO:0000313" key="2">
    <source>
        <dbReference type="EMBL" id="KAK6953957.1"/>
    </source>
</evidence>
<protein>
    <submittedName>
        <fullName evidence="2">Uncharacterized protein</fullName>
    </submittedName>
</protein>
<evidence type="ECO:0000313" key="3">
    <source>
        <dbReference type="Proteomes" id="UP001369815"/>
    </source>
</evidence>
<feature type="compositionally biased region" description="Low complexity" evidence="1">
    <location>
        <begin position="1"/>
        <end position="22"/>
    </location>
</feature>
<sequence length="162" mass="17388">MAKSRSSSTSSSSSSSSSSSGSQDHCGKKAADRKEDKSANKYSASNVVAQLPSLWRHVRRDSSSGPDASEGNGEVAEPSSSASYMPLFQGHLQSTKIAKKPPTSRSSSSESLLRRNSNTLENHQNYLSIAPRNDTEQSSTACKGRLRSCWGALLVYLCLRKA</sequence>
<gene>
    <name evidence="2" type="ORF">Daesc_003919</name>
</gene>
<accession>A0AAX6MNH4</accession>
<dbReference type="Proteomes" id="UP001369815">
    <property type="component" value="Unassembled WGS sequence"/>
</dbReference>
<feature type="region of interest" description="Disordered" evidence="1">
    <location>
        <begin position="1"/>
        <end position="114"/>
    </location>
</feature>
<feature type="compositionally biased region" description="Basic and acidic residues" evidence="1">
    <location>
        <begin position="25"/>
        <end position="39"/>
    </location>
</feature>
<feature type="compositionally biased region" description="Low complexity" evidence="1">
    <location>
        <begin position="103"/>
        <end position="114"/>
    </location>
</feature>
<reference evidence="2 3" key="1">
    <citation type="journal article" date="2024" name="Front Chem Biol">
        <title>Unveiling the potential of Daldinia eschscholtzii MFLUCC 19-0629 through bioactivity and bioinformatics studies for enhanced sustainable agriculture production.</title>
        <authorList>
            <person name="Brooks S."/>
            <person name="Weaver J.A."/>
            <person name="Klomchit A."/>
            <person name="Alharthi S.A."/>
            <person name="Onlamun T."/>
            <person name="Nurani R."/>
            <person name="Vong T.K."/>
            <person name="Alberti F."/>
            <person name="Greco C."/>
        </authorList>
    </citation>
    <scope>NUCLEOTIDE SEQUENCE [LARGE SCALE GENOMIC DNA]</scope>
    <source>
        <strain evidence="2">MFLUCC 19-0629</strain>
    </source>
</reference>
<organism evidence="2 3">
    <name type="scientific">Daldinia eschscholtzii</name>
    <dbReference type="NCBI Taxonomy" id="292717"/>
    <lineage>
        <taxon>Eukaryota</taxon>
        <taxon>Fungi</taxon>
        <taxon>Dikarya</taxon>
        <taxon>Ascomycota</taxon>
        <taxon>Pezizomycotina</taxon>
        <taxon>Sordariomycetes</taxon>
        <taxon>Xylariomycetidae</taxon>
        <taxon>Xylariales</taxon>
        <taxon>Hypoxylaceae</taxon>
        <taxon>Daldinia</taxon>
    </lineage>
</organism>
<name>A0AAX6MNH4_9PEZI</name>
<keyword evidence="3" id="KW-1185">Reference proteome</keyword>
<evidence type="ECO:0000256" key="1">
    <source>
        <dbReference type="SAM" id="MobiDB-lite"/>
    </source>
</evidence>